<evidence type="ECO:0000313" key="1">
    <source>
        <dbReference type="EMBL" id="OQX51018.1"/>
    </source>
</evidence>
<accession>A0A1W9NY14</accession>
<name>A0A1W9NY14_UNCC3</name>
<proteinExistence type="predicted"/>
<sequence length="150" mass="16594">MKNKKGLPLIKILALTVFAISVILSRSCPSNSLFSDTERIQGLFSAATWNSPQDAAGEIAKTISTQPEELFSLLSLDLRQTYDQETFQETIGNEGIEIKNAEITSDINLIGSDWADFSVKIVLTSGQTQNFLVVLHHENGSWKLFGTKEM</sequence>
<dbReference type="Proteomes" id="UP000192520">
    <property type="component" value="Unassembled WGS sequence"/>
</dbReference>
<evidence type="ECO:0008006" key="3">
    <source>
        <dbReference type="Google" id="ProtNLM"/>
    </source>
</evidence>
<comment type="caution">
    <text evidence="1">The sequence shown here is derived from an EMBL/GenBank/DDBJ whole genome shotgun (WGS) entry which is preliminary data.</text>
</comment>
<dbReference type="AlphaFoldDB" id="A0A1W9NY14"/>
<gene>
    <name evidence="1" type="ORF">B5M47_02240</name>
</gene>
<dbReference type="EMBL" id="MZGJ01000010">
    <property type="protein sequence ID" value="OQX51018.1"/>
    <property type="molecule type" value="Genomic_DNA"/>
</dbReference>
<reference evidence="2" key="1">
    <citation type="submission" date="2017-03" db="EMBL/GenBank/DDBJ databases">
        <title>Novel pathways for hydrocarbon cycling and metabolic interdependencies in hydrothermal sediment communities.</title>
        <authorList>
            <person name="Dombrowski N."/>
            <person name="Seitz K."/>
            <person name="Teske A."/>
            <person name="Baker B."/>
        </authorList>
    </citation>
    <scope>NUCLEOTIDE SEQUENCE [LARGE SCALE GENOMIC DNA]</scope>
</reference>
<protein>
    <recommendedName>
        <fullName evidence="3">DUF4878 domain-containing protein</fullName>
    </recommendedName>
</protein>
<dbReference type="STRING" id="1968527.B5M47_02240"/>
<organism evidence="1 2">
    <name type="scientific">candidate division CPR3 bacterium 4484_211</name>
    <dbReference type="NCBI Taxonomy" id="1968527"/>
    <lineage>
        <taxon>Bacteria</taxon>
        <taxon>Bacteria division CPR3</taxon>
    </lineage>
</organism>
<evidence type="ECO:0000313" key="2">
    <source>
        <dbReference type="Proteomes" id="UP000192520"/>
    </source>
</evidence>